<accession>A0A5R8NPT9</accession>
<gene>
    <name evidence="1" type="ORF">FEK34_15360</name>
</gene>
<dbReference type="AlphaFoldDB" id="A0A5R8NPT9"/>
<dbReference type="GO" id="GO:0003677">
    <property type="term" value="F:DNA binding"/>
    <property type="evidence" value="ECO:0007669"/>
    <property type="project" value="UniProtKB-KW"/>
</dbReference>
<sequence length="140" mass="15096">MIPALIPPQAPLDQLVHGSAPVAPAHRVADGDVVYGICTVGEAGRILDHHLFAALGWAPGTRLHIDVTDDALLVGQLLDGPVHVTPGGFFRVPFRQRRRVHLFVGDRVLLIGRRSSGRLLVHPPATLENLLGARIELLGR</sequence>
<organism evidence="1 2">
    <name type="scientific">Nocardia cyriacigeorgica</name>
    <dbReference type="NCBI Taxonomy" id="135487"/>
    <lineage>
        <taxon>Bacteria</taxon>
        <taxon>Bacillati</taxon>
        <taxon>Actinomycetota</taxon>
        <taxon>Actinomycetes</taxon>
        <taxon>Mycobacteriales</taxon>
        <taxon>Nocardiaceae</taxon>
        <taxon>Nocardia</taxon>
    </lineage>
</organism>
<dbReference type="RefSeq" id="WP_051132904.1">
    <property type="nucleotide sequence ID" value="NZ_JADLPF010000003.1"/>
</dbReference>
<proteinExistence type="predicted"/>
<comment type="caution">
    <text evidence="1">The sequence shown here is derived from an EMBL/GenBank/DDBJ whole genome shotgun (WGS) entry which is preliminary data.</text>
</comment>
<reference evidence="1 2" key="1">
    <citation type="submission" date="2019-05" db="EMBL/GenBank/DDBJ databases">
        <title>Genomes sequences of two Nocardia cyriacigeorgica environmental isolates, type strains Nocardia asteroides ATCC 19247 and Nocardia cyriacigeorgica DSM 44484.</title>
        <authorList>
            <person name="Vautrin F."/>
            <person name="Bergeron E."/>
            <person name="Dubost A."/>
            <person name="Abrouk D."/>
            <person name="Rodriguez Nava V."/>
            <person name="Pujic P."/>
        </authorList>
    </citation>
    <scope>NUCLEOTIDE SEQUENCE [LARGE SCALE GENOMIC DNA]</scope>
    <source>
        <strain evidence="1 2">EML 446</strain>
    </source>
</reference>
<keyword evidence="1" id="KW-0238">DNA-binding</keyword>
<evidence type="ECO:0000313" key="2">
    <source>
        <dbReference type="Proteomes" id="UP000306378"/>
    </source>
</evidence>
<name>A0A5R8NPT9_9NOCA</name>
<dbReference type="Proteomes" id="UP000306378">
    <property type="component" value="Unassembled WGS sequence"/>
</dbReference>
<protein>
    <submittedName>
        <fullName evidence="1">AbrB/MazE/SpoVT family DNA-binding domain-containing protein</fullName>
    </submittedName>
</protein>
<evidence type="ECO:0000313" key="1">
    <source>
        <dbReference type="EMBL" id="TLF77679.1"/>
    </source>
</evidence>
<dbReference type="EMBL" id="VBUT01000005">
    <property type="protein sequence ID" value="TLF77679.1"/>
    <property type="molecule type" value="Genomic_DNA"/>
</dbReference>